<feature type="domain" description="EF-hand" evidence="5">
    <location>
        <begin position="1528"/>
        <end position="1563"/>
    </location>
</feature>
<keyword evidence="2" id="KW-0677">Repeat</keyword>
<feature type="domain" description="EF-hand" evidence="5">
    <location>
        <begin position="1186"/>
        <end position="1221"/>
    </location>
</feature>
<feature type="domain" description="EF-hand" evidence="5">
    <location>
        <begin position="530"/>
        <end position="565"/>
    </location>
</feature>
<feature type="domain" description="EF-hand" evidence="5">
    <location>
        <begin position="1830"/>
        <end position="1865"/>
    </location>
</feature>
<reference evidence="6" key="1">
    <citation type="submission" date="2022-07" db="EMBL/GenBank/DDBJ databases">
        <title>Genome analysis of Parmales, a sister group of diatoms, reveals the evolutionary specialization of diatoms from phago-mixotrophs to photoautotrophs.</title>
        <authorList>
            <person name="Ban H."/>
            <person name="Sato S."/>
            <person name="Yoshikawa S."/>
            <person name="Kazumasa Y."/>
            <person name="Nakamura Y."/>
            <person name="Ichinomiya M."/>
            <person name="Saitoh K."/>
            <person name="Sato N."/>
            <person name="Blanc-Mathieu R."/>
            <person name="Endo H."/>
            <person name="Kuwata A."/>
            <person name="Ogata H."/>
        </authorList>
    </citation>
    <scope>NUCLEOTIDE SEQUENCE</scope>
</reference>
<feature type="domain" description="EF-hand" evidence="5">
    <location>
        <begin position="458"/>
        <end position="493"/>
    </location>
</feature>
<feature type="domain" description="EF-hand" evidence="5">
    <location>
        <begin position="811"/>
        <end position="837"/>
    </location>
</feature>
<feature type="domain" description="EF-hand" evidence="5">
    <location>
        <begin position="33"/>
        <end position="68"/>
    </location>
</feature>
<feature type="domain" description="EF-hand" evidence="5">
    <location>
        <begin position="69"/>
        <end position="104"/>
    </location>
</feature>
<accession>A0A9W7DQG0</accession>
<feature type="domain" description="EF-hand" evidence="5">
    <location>
        <begin position="276"/>
        <end position="299"/>
    </location>
</feature>
<dbReference type="PANTHER" id="PTHR34524:SF6">
    <property type="entry name" value="CALCYPHOSINE LIKE"/>
    <property type="match status" value="1"/>
</dbReference>
<evidence type="ECO:0000313" key="6">
    <source>
        <dbReference type="EMBL" id="GMH50882.1"/>
    </source>
</evidence>
<feature type="domain" description="EF-hand" evidence="5">
    <location>
        <begin position="494"/>
        <end position="529"/>
    </location>
</feature>
<feature type="region of interest" description="Disordered" evidence="4">
    <location>
        <begin position="1688"/>
        <end position="1714"/>
    </location>
</feature>
<dbReference type="InterPro" id="IPR018247">
    <property type="entry name" value="EF_Hand_1_Ca_BS"/>
</dbReference>
<gene>
    <name evidence="6" type="ORF">TrRE_jg5132</name>
</gene>
<evidence type="ECO:0000256" key="2">
    <source>
        <dbReference type="ARBA" id="ARBA00022737"/>
    </source>
</evidence>
<feature type="domain" description="EF-hand" evidence="5">
    <location>
        <begin position="1"/>
        <end position="32"/>
    </location>
</feature>
<dbReference type="PROSITE" id="PS00018">
    <property type="entry name" value="EF_HAND_1"/>
    <property type="match status" value="18"/>
</dbReference>
<feature type="compositionally biased region" description="Low complexity" evidence="4">
    <location>
        <begin position="679"/>
        <end position="690"/>
    </location>
</feature>
<dbReference type="Pfam" id="PF13499">
    <property type="entry name" value="EF-hand_7"/>
    <property type="match status" value="7"/>
</dbReference>
<dbReference type="EMBL" id="BRXZ01001961">
    <property type="protein sequence ID" value="GMH50882.1"/>
    <property type="molecule type" value="Genomic_DNA"/>
</dbReference>
<dbReference type="SMART" id="SM00054">
    <property type="entry name" value="EFh"/>
    <property type="match status" value="23"/>
</dbReference>
<feature type="domain" description="EF-hand" evidence="5">
    <location>
        <begin position="1465"/>
        <end position="1491"/>
    </location>
</feature>
<evidence type="ECO:0000256" key="3">
    <source>
        <dbReference type="ARBA" id="ARBA00022837"/>
    </source>
</evidence>
<feature type="compositionally biased region" description="Polar residues" evidence="4">
    <location>
        <begin position="1364"/>
        <end position="1379"/>
    </location>
</feature>
<keyword evidence="1" id="KW-0479">Metal-binding</keyword>
<keyword evidence="3" id="KW-0106">Calcium</keyword>
<dbReference type="CDD" id="cd00051">
    <property type="entry name" value="EFh"/>
    <property type="match status" value="8"/>
</dbReference>
<sequence length="2082" mass="230194">MVSLRDAFEEYDADDSGALDFEEFAAAIMQYKLTTQEIRSLFMQFDTDGNGAVEYDEFVEGIRGELSPERRAIISNVFDNIDEDGDGIINSSDIGKHFLPAKHPDCETRGGTKTVAAILNDFMETFQVVGNNGSLTKGDLMEYFSNTASFVNEDFFVDMMSSIWKKGFKKRSNAPVEGSLAAYMDPDAVKKTEDKKPLYSVSSSGEDYSNESFKKAKAYLIKHIASEGVKGMVALRDLFNEMDVNDDGTLSYEEFGNVMNEYKLSNQEIRALYVGFDKDGDGCIDYMEFCYGIRGPMSHERKVLVSDVFDGIDSDCDGIISCGDIGRCFVLKNHPDVKKKRKPASVILNEFLLTFEDAGTNGCLNKSQFLEYYSNISAFIEEDDFIELMNSIWKVPRRGKSMAKASIQGTLGASIAEKKHEEKKASIRVTPRKPIVKVSPAAPIVASLKASLAKRGARGISGVSRKFKILDDDGSKSLNMEEFKKGMRECELDLSAKELNLLFAHFDKDGSGSLDFEEFLQGLRDPMSERRLRLVNMAFDVIDLDGNGIVDVEEVVQCYDASQHPKVKSGEMKANDVLMEFLETFEVGETVDGKVTRQEFINYYHNLSASIDNEDYWELMIRNAWHISGGKGQAANSANTRVLATMADGSQQVVEVQKDLGMDRTNQSDVIARLKKQGVKGVKGVSTSGSCDDESTEGKPVTLAELAERQKRKAAQPKGGPGSKTSEEKKEEGKGKKVMSLMGMMEGKTIYDEDKPKSGPGLPPPPPKQRSKREVGNSAVPSAGLNMIIAKMKSQMKKHGANGFIGLSRKFRIMDDDESGTLSLGEFNKAMKELKMGLNDMEVRLLFEHFDEDHSGGISFEEFIQGCRDPLTQRRLDLVNKAFDIIDKDGSGVVEPKEIMDCYDAKMHPEVKAGKKTEDEVLREFLSTFDVGGVVDGMVTREEFQNYYTNIGANIDRDDYFELMMRNAWHISGGSGASASSANKRVLITDSSGRQKVVEIENDLGLDRVPEKQRPVEIMKRLRAQGVDVCGIDIKGGVEDKGDELGPKYKPSINQKFSSAAPGVLPGTGVTIHSNTYNKNMQKGNRLPDKRSRPVAIEDMITRMKEMMSKRGAKGLVGMARKFRSMDDDGNRILDLGEFTKGLWEMDLECSAADIKRLFDFFDDDGSGGLDYEELVHAMRDPLNERRKELVLLAFSKLDEDESGIIEPAELLDKYDASQHPDVMGGLKTEEEVIKEFVACFEVGGVVDGMVTQEEFLNYYENLGVNIDNDDYFELMIRNAWHISGGKGWCENSSNLRVKCLMPDGSEQIVEIKDDLGVRADDYHTIRRKLKQQGVNAVGIDTKGAIEEEKKKGELGGKNGVEQGNKSSRNAHMSLGSQFRNRKKNIDPSSAPVARGKSGHAAFGEVKGATVMDALRGTGQATQQGDKKRTGAGEADHGVKMILNNLKRQIKKRGGGGMIGLSRKFKIMDDSGDGELQMAEFRKAMNEMDFDLNDKDLHKMFDHFDTDGGGTISYEEFVQGVRDPLSERRLNLIKLAFNQIDHDGSGVIEAHEVASAYDPSKHPEVISGKKTPQQVLEEFLRTFDVGGVVDGSVTLQEFTNYYHNVSASIFNEDYFELMIRNAWHISGGTGQAANSANKRVLVTGSDGKQRVVEINNDLGLDRVPEKQRNAEIMKRLKAQGVDVMGVESRGSVGDDDVASDPNAPNPSLISDMKRGQSFTKGGGALQNMTRSQIVLSGGCPDDDLAYRKKMGLSSSNAKGNAHKARSSNLGPGGVEREETGEYEDYVPGGVVGGASAKRKGGSSLAVLAGKKKVDAILEKLREELKRRGARGIAGLARKFRIMDDDGSKSLDVAEFSKAMRECNLMLGRDDLGMLFAYFDADGGGTITYDEFLEGVRGEVSSLRRELIMLAFDVIDKDGNGVLEPEDVVDTYDASKHPDVLTGRKTRDEVLAEFLDTFDVGGEKDGMVTRDEFVNYYKNVSASIDSDEYFELMIRNAWHITGGKGASENSANMRVFVVHKDGREEIVVIQNDLGLKVGDKKEAMLRLRRQGLNPASVSFFDSSEEEDKKPAENLNWKTTFKLG</sequence>
<dbReference type="InterPro" id="IPR051581">
    <property type="entry name" value="Ca-bind"/>
</dbReference>
<proteinExistence type="predicted"/>
<feature type="domain" description="EF-hand" evidence="5">
    <location>
        <begin position="1902"/>
        <end position="1937"/>
    </location>
</feature>
<keyword evidence="7" id="KW-1185">Reference proteome</keyword>
<dbReference type="PROSITE" id="PS50222">
    <property type="entry name" value="EF_HAND_2"/>
    <property type="match status" value="20"/>
</dbReference>
<comment type="caution">
    <text evidence="6">The sequence shown here is derived from an EMBL/GenBank/DDBJ whole genome shotgun (WGS) entry which is preliminary data.</text>
</comment>
<evidence type="ECO:0000313" key="7">
    <source>
        <dbReference type="Proteomes" id="UP001165082"/>
    </source>
</evidence>
<feature type="domain" description="EF-hand" evidence="5">
    <location>
        <begin position="1866"/>
        <end position="1901"/>
    </location>
</feature>
<feature type="domain" description="EF-hand" evidence="5">
    <location>
        <begin position="230"/>
        <end position="265"/>
    </location>
</feature>
<evidence type="ECO:0000259" key="5">
    <source>
        <dbReference type="PROSITE" id="PS50222"/>
    </source>
</evidence>
<dbReference type="Proteomes" id="UP001165082">
    <property type="component" value="Unassembled WGS sequence"/>
</dbReference>
<dbReference type="InterPro" id="IPR011992">
    <property type="entry name" value="EF-hand-dom_pair"/>
</dbReference>
<feature type="domain" description="EF-hand" evidence="5">
    <location>
        <begin position="1492"/>
        <end position="1527"/>
    </location>
</feature>
<feature type="region of interest" description="Disordered" evidence="4">
    <location>
        <begin position="1753"/>
        <end position="1786"/>
    </location>
</feature>
<protein>
    <recommendedName>
        <fullName evidence="5">EF-hand domain-containing protein</fullName>
    </recommendedName>
</protein>
<organism evidence="6 7">
    <name type="scientific">Triparma retinervis</name>
    <dbReference type="NCBI Taxonomy" id="2557542"/>
    <lineage>
        <taxon>Eukaryota</taxon>
        <taxon>Sar</taxon>
        <taxon>Stramenopiles</taxon>
        <taxon>Ochrophyta</taxon>
        <taxon>Bolidophyceae</taxon>
        <taxon>Parmales</taxon>
        <taxon>Triparmaceae</taxon>
        <taxon>Triparma</taxon>
    </lineage>
</organism>
<evidence type="ECO:0000256" key="4">
    <source>
        <dbReference type="SAM" id="MobiDB-lite"/>
    </source>
</evidence>
<feature type="domain" description="EF-hand" evidence="5">
    <location>
        <begin position="1150"/>
        <end position="1185"/>
    </location>
</feature>
<name>A0A9W7DQG0_9STRA</name>
<feature type="compositionally biased region" description="Basic and acidic residues" evidence="4">
    <location>
        <begin position="725"/>
        <end position="735"/>
    </location>
</feature>
<dbReference type="OrthoDB" id="444540at2759"/>
<dbReference type="GO" id="GO:0005509">
    <property type="term" value="F:calcium ion binding"/>
    <property type="evidence" value="ECO:0007669"/>
    <property type="project" value="InterPro"/>
</dbReference>
<evidence type="ECO:0000256" key="1">
    <source>
        <dbReference type="ARBA" id="ARBA00022723"/>
    </source>
</evidence>
<feature type="region of interest" description="Disordered" evidence="4">
    <location>
        <begin position="676"/>
        <end position="780"/>
    </location>
</feature>
<dbReference type="InterPro" id="IPR002048">
    <property type="entry name" value="EF_hand_dom"/>
</dbReference>
<feature type="domain" description="EF-hand" evidence="5">
    <location>
        <begin position="917"/>
        <end position="954"/>
    </location>
</feature>
<feature type="domain" description="EF-hand" evidence="5">
    <location>
        <begin position="838"/>
        <end position="873"/>
    </location>
</feature>
<dbReference type="SUPFAM" id="SSF47473">
    <property type="entry name" value="EF-hand"/>
    <property type="match status" value="7"/>
</dbReference>
<feature type="domain" description="EF-hand" evidence="5">
    <location>
        <begin position="874"/>
        <end position="909"/>
    </location>
</feature>
<dbReference type="Gene3D" id="1.10.238.10">
    <property type="entry name" value="EF-hand"/>
    <property type="match status" value="14"/>
</dbReference>
<feature type="region of interest" description="Disordered" evidence="4">
    <location>
        <begin position="1349"/>
        <end position="1399"/>
    </location>
</feature>
<dbReference type="PANTHER" id="PTHR34524">
    <property type="entry name" value="CALCYPHOSIN"/>
    <property type="match status" value="1"/>
</dbReference>
<dbReference type="Pfam" id="PF13202">
    <property type="entry name" value="EF-hand_5"/>
    <property type="match status" value="4"/>
</dbReference>